<dbReference type="AlphaFoldDB" id="A0A9P7EZZ0"/>
<comment type="caution">
    <text evidence="1">The sequence shown here is derived from an EMBL/GenBank/DDBJ whole genome shotgun (WGS) entry which is preliminary data.</text>
</comment>
<accession>A0A9P7EZZ0</accession>
<dbReference type="Gene3D" id="1.25.40.10">
    <property type="entry name" value="Tetratricopeptide repeat domain"/>
    <property type="match status" value="1"/>
</dbReference>
<evidence type="ECO:0000313" key="1">
    <source>
        <dbReference type="EMBL" id="KAG2099614.1"/>
    </source>
</evidence>
<sequence>MSDLDESIELQWDTLLLHPLSHSGQSLSLNNLAVSLINRFQQHGIMADLDEAIELRRDALLLRPPSHSDRFMSLKNLAVSLHDRFEQHGIMADLDEAIELLQDALLLRPPGHSDRFMSLNSLAVSLHDRFEQPSRTDLHVAKSWVAFADTLNHSSALLAYKTASRFLDQQVALLSPSLHHFDVIREAVSSLATDAFSCSIRQHALTTAVELVEQGRAVFWTQLACFGTPLDELSVSSDTGAALAEEFKWLSFRLHNAFDQPTEDQSPQIRQLTMQWDDVVSWICTIPDFSRFLLPPLFSDLQKAAEGSPVIISAAAVRSRTMVRTGLLVRFSAVRSMVLAPARTGPENGSRF</sequence>
<dbReference type="InterPro" id="IPR011990">
    <property type="entry name" value="TPR-like_helical_dom_sf"/>
</dbReference>
<dbReference type="OrthoDB" id="3261278at2759"/>
<reference evidence="1" key="1">
    <citation type="journal article" date="2020" name="New Phytol.">
        <title>Comparative genomics reveals dynamic genome evolution in host specialist ectomycorrhizal fungi.</title>
        <authorList>
            <person name="Lofgren L.A."/>
            <person name="Nguyen N.H."/>
            <person name="Vilgalys R."/>
            <person name="Ruytinx J."/>
            <person name="Liao H.L."/>
            <person name="Branco S."/>
            <person name="Kuo A."/>
            <person name="LaButti K."/>
            <person name="Lipzen A."/>
            <person name="Andreopoulos W."/>
            <person name="Pangilinan J."/>
            <person name="Riley R."/>
            <person name="Hundley H."/>
            <person name="Na H."/>
            <person name="Barry K."/>
            <person name="Grigoriev I.V."/>
            <person name="Stajich J.E."/>
            <person name="Kennedy P.G."/>
        </authorList>
    </citation>
    <scope>NUCLEOTIDE SEQUENCE</scope>
    <source>
        <strain evidence="1">FC423</strain>
    </source>
</reference>
<dbReference type="EMBL" id="JABBWM010000057">
    <property type="protein sequence ID" value="KAG2099614.1"/>
    <property type="molecule type" value="Genomic_DNA"/>
</dbReference>
<dbReference type="Proteomes" id="UP000823399">
    <property type="component" value="Unassembled WGS sequence"/>
</dbReference>
<name>A0A9P7EZZ0_9AGAM</name>
<evidence type="ECO:0000313" key="2">
    <source>
        <dbReference type="Proteomes" id="UP000823399"/>
    </source>
</evidence>
<dbReference type="GeneID" id="64696278"/>
<protein>
    <submittedName>
        <fullName evidence="1">Uncharacterized protein</fullName>
    </submittedName>
</protein>
<organism evidence="1 2">
    <name type="scientific">Suillus discolor</name>
    <dbReference type="NCBI Taxonomy" id="1912936"/>
    <lineage>
        <taxon>Eukaryota</taxon>
        <taxon>Fungi</taxon>
        <taxon>Dikarya</taxon>
        <taxon>Basidiomycota</taxon>
        <taxon>Agaricomycotina</taxon>
        <taxon>Agaricomycetes</taxon>
        <taxon>Agaricomycetidae</taxon>
        <taxon>Boletales</taxon>
        <taxon>Suillineae</taxon>
        <taxon>Suillaceae</taxon>
        <taxon>Suillus</taxon>
    </lineage>
</organism>
<dbReference type="RefSeq" id="XP_041289262.1">
    <property type="nucleotide sequence ID" value="XM_041434019.1"/>
</dbReference>
<proteinExistence type="predicted"/>
<dbReference type="Pfam" id="PF13374">
    <property type="entry name" value="TPR_10"/>
    <property type="match status" value="1"/>
</dbReference>
<keyword evidence="2" id="KW-1185">Reference proteome</keyword>
<gene>
    <name evidence="1" type="ORF">F5147DRAFT_655798</name>
</gene>